<evidence type="ECO:0000256" key="8">
    <source>
        <dbReference type="ARBA" id="ARBA00023002"/>
    </source>
</evidence>
<gene>
    <name evidence="12 19" type="primary">hisD</name>
    <name evidence="19" type="ORF">EIK76_04460</name>
</gene>
<dbReference type="CDD" id="cd06572">
    <property type="entry name" value="Histidinol_dh"/>
    <property type="match status" value="1"/>
</dbReference>
<keyword evidence="7 12" id="KW-0862">Zinc</keyword>
<comment type="similarity">
    <text evidence="3 12 13 18">Belongs to the histidinol dehydrogenase family.</text>
</comment>
<accession>A0A3P3QQ09</accession>
<dbReference type="Pfam" id="PF00815">
    <property type="entry name" value="Histidinol_dh"/>
    <property type="match status" value="1"/>
</dbReference>
<feature type="binding site" evidence="12 16">
    <location>
        <position position="242"/>
    </location>
    <ligand>
        <name>substrate</name>
    </ligand>
</feature>
<feature type="binding site" evidence="12 17">
    <location>
        <position position="264"/>
    </location>
    <ligand>
        <name>Zn(2+)</name>
        <dbReference type="ChEBI" id="CHEBI:29105"/>
    </ligand>
</feature>
<dbReference type="Gene3D" id="3.40.50.1980">
    <property type="entry name" value="Nitrogenase molybdenum iron protein domain"/>
    <property type="match status" value="2"/>
</dbReference>
<dbReference type="HAMAP" id="MF_01024">
    <property type="entry name" value="HisD"/>
    <property type="match status" value="1"/>
</dbReference>
<name>A0A3P3QQ09_9GAMM</name>
<feature type="active site" description="Proton acceptor" evidence="12 14">
    <location>
        <position position="332"/>
    </location>
</feature>
<sequence>MQFQISNWQQLDKTAQQALLERPLQQQSDSLKQAVKQIIRAVRTEGDAALQRFSLEFDKLQSNPLRLSDESQQRLIGSLSDELKTAIQIAYRNIRSFHAAQVPQNIRIETQPGVICELNYSALDQVGLYVPGGSAPLPSTVLMLGVPAQLAGCRRVVLVTPPGQPEAGDIAAEIVYAASLCGITEIYTLGGAQAVAALAYGTETIGKVDKIFGPGNRFVTEAKQQVSQDARGAAIDMPAGPSEVLVIADDTANPVFVAADLLSQAEHGPDSQVVLVSPSEALLVNTISELTRQTALLPRAEIAKKALSNSRLILTPDLATAALVSNQYAPEHLIIQTADDQGLLGKLTNAASIFVGPYTPESAGDYASGTNHVLPTYGYSRNHSSLSLADFYRRYTVQHLTADGMRDLGPTIVKLAKAEGLDAHANAVSFRLAELALHAKISEGNRP</sequence>
<feature type="binding site" evidence="12 15">
    <location>
        <position position="216"/>
    </location>
    <ligand>
        <name>NAD(+)</name>
        <dbReference type="ChEBI" id="CHEBI:57540"/>
    </ligand>
</feature>
<dbReference type="SUPFAM" id="SSF53720">
    <property type="entry name" value="ALDH-like"/>
    <property type="match status" value="1"/>
</dbReference>
<comment type="catalytic activity">
    <reaction evidence="11 12">
        <text>L-histidinol + 2 NAD(+) + H2O = L-histidine + 2 NADH + 3 H(+)</text>
        <dbReference type="Rhea" id="RHEA:20641"/>
        <dbReference type="ChEBI" id="CHEBI:15377"/>
        <dbReference type="ChEBI" id="CHEBI:15378"/>
        <dbReference type="ChEBI" id="CHEBI:57540"/>
        <dbReference type="ChEBI" id="CHEBI:57595"/>
        <dbReference type="ChEBI" id="CHEBI:57699"/>
        <dbReference type="ChEBI" id="CHEBI:57945"/>
        <dbReference type="EC" id="1.1.1.23"/>
    </reaction>
</comment>
<keyword evidence="9 12" id="KW-0520">NAD</keyword>
<evidence type="ECO:0000256" key="18">
    <source>
        <dbReference type="RuleBase" id="RU004175"/>
    </source>
</evidence>
<evidence type="ECO:0000256" key="3">
    <source>
        <dbReference type="ARBA" id="ARBA00010178"/>
    </source>
</evidence>
<feature type="binding site" evidence="12 16">
    <location>
        <position position="332"/>
    </location>
    <ligand>
        <name>substrate</name>
    </ligand>
</feature>
<proteinExistence type="inferred from homology"/>
<feature type="binding site" evidence="12 17">
    <location>
        <position position="365"/>
    </location>
    <ligand>
        <name>Zn(2+)</name>
        <dbReference type="ChEBI" id="CHEBI:29105"/>
    </ligand>
</feature>
<evidence type="ECO:0000256" key="12">
    <source>
        <dbReference type="HAMAP-Rule" id="MF_01024"/>
    </source>
</evidence>
<evidence type="ECO:0000313" key="20">
    <source>
        <dbReference type="Proteomes" id="UP000276260"/>
    </source>
</evidence>
<feature type="binding site" evidence="12 16">
    <location>
        <position position="419"/>
    </location>
    <ligand>
        <name>substrate</name>
    </ligand>
</feature>
<dbReference type="EMBL" id="RRCF01000001">
    <property type="protein sequence ID" value="RRJ23331.1"/>
    <property type="molecule type" value="Genomic_DNA"/>
</dbReference>
<dbReference type="GO" id="GO:0008270">
    <property type="term" value="F:zinc ion binding"/>
    <property type="evidence" value="ECO:0007669"/>
    <property type="project" value="UniProtKB-UniRule"/>
</dbReference>
<evidence type="ECO:0000256" key="14">
    <source>
        <dbReference type="PIRSR" id="PIRSR000099-1"/>
    </source>
</evidence>
<protein>
    <recommendedName>
        <fullName evidence="4 12">Histidinol dehydrogenase</fullName>
        <shortName evidence="12">HDH</shortName>
        <ecNumber evidence="4 12">1.1.1.23</ecNumber>
    </recommendedName>
</protein>
<dbReference type="AlphaFoldDB" id="A0A3P3QQ09"/>
<dbReference type="GO" id="GO:0000105">
    <property type="term" value="P:L-histidine biosynthetic process"/>
    <property type="evidence" value="ECO:0007669"/>
    <property type="project" value="UniProtKB-UniRule"/>
</dbReference>
<comment type="pathway">
    <text evidence="2 12">Amino-acid biosynthesis; L-histidine biosynthesis; L-histidine from 5-phospho-alpha-D-ribose 1-diphosphate: step 9/9.</text>
</comment>
<feature type="binding site" evidence="12 16">
    <location>
        <position position="424"/>
    </location>
    <ligand>
        <name>substrate</name>
    </ligand>
</feature>
<dbReference type="InterPro" id="IPR001692">
    <property type="entry name" value="Histidinol_DH_CS"/>
</dbReference>
<comment type="function">
    <text evidence="1 12">Catalyzes the sequential NAD-dependent oxidations of L-histidinol to L-histidinaldehyde and then to L-histidine.</text>
</comment>
<keyword evidence="8 12" id="KW-0560">Oxidoreductase</keyword>
<reference evidence="19 20" key="1">
    <citation type="submission" date="2018-11" db="EMBL/GenBank/DDBJ databases">
        <title>Draft genome analysis of Rheinheimera mesophila isolated from an industrial waste site.</title>
        <authorList>
            <person name="Yu Q."/>
            <person name="Qi Y."/>
            <person name="Zhang H."/>
            <person name="Lu Y."/>
            <person name="Pu J."/>
        </authorList>
    </citation>
    <scope>NUCLEOTIDE SEQUENCE [LARGE SCALE GENOMIC DNA]</scope>
    <source>
        <strain evidence="19 20">IITR13</strain>
    </source>
</reference>
<dbReference type="FunFam" id="3.40.50.1980:FF:000002">
    <property type="entry name" value="Histidinol dehydrogenase, chloroplastic"/>
    <property type="match status" value="1"/>
</dbReference>
<dbReference type="NCBIfam" id="TIGR00069">
    <property type="entry name" value="hisD"/>
    <property type="match status" value="1"/>
</dbReference>
<dbReference type="RefSeq" id="WP_046519553.1">
    <property type="nucleotide sequence ID" value="NZ_LAVS01000013.1"/>
</dbReference>
<dbReference type="OrthoDB" id="9805269at2"/>
<evidence type="ECO:0000256" key="15">
    <source>
        <dbReference type="PIRSR" id="PIRSR000099-2"/>
    </source>
</evidence>
<dbReference type="InterPro" id="IPR022695">
    <property type="entry name" value="Histidinol_DH_monofunct"/>
</dbReference>
<evidence type="ECO:0000256" key="4">
    <source>
        <dbReference type="ARBA" id="ARBA00012965"/>
    </source>
</evidence>
<dbReference type="Gene3D" id="1.20.5.1300">
    <property type="match status" value="1"/>
</dbReference>
<comment type="caution">
    <text evidence="19">The sequence shown here is derived from an EMBL/GenBank/DDBJ whole genome shotgun (WGS) entry which is preliminary data.</text>
</comment>
<dbReference type="InterPro" id="IPR012131">
    <property type="entry name" value="Hstdl_DH"/>
</dbReference>
<dbReference type="PIRSF" id="PIRSF000099">
    <property type="entry name" value="Histidinol_dh"/>
    <property type="match status" value="1"/>
</dbReference>
<feature type="binding site" evidence="12 16">
    <location>
        <position position="264"/>
    </location>
    <ligand>
        <name>substrate</name>
    </ligand>
</feature>
<dbReference type="EC" id="1.1.1.23" evidence="4 12"/>
<keyword evidence="10 12" id="KW-0368">Histidine biosynthesis</keyword>
<dbReference type="FunFam" id="3.40.50.1980:FF:000001">
    <property type="entry name" value="Histidinol dehydrogenase"/>
    <property type="match status" value="1"/>
</dbReference>
<keyword evidence="20" id="KW-1185">Reference proteome</keyword>
<feature type="binding site" evidence="12 17">
    <location>
        <position position="267"/>
    </location>
    <ligand>
        <name>Zn(2+)</name>
        <dbReference type="ChEBI" id="CHEBI:29105"/>
    </ligand>
</feature>
<organism evidence="19 20">
    <name type="scientific">Rheinheimera mesophila</name>
    <dbReference type="NCBI Taxonomy" id="1547515"/>
    <lineage>
        <taxon>Bacteria</taxon>
        <taxon>Pseudomonadati</taxon>
        <taxon>Pseudomonadota</taxon>
        <taxon>Gammaproteobacteria</taxon>
        <taxon>Chromatiales</taxon>
        <taxon>Chromatiaceae</taxon>
        <taxon>Rheinheimera</taxon>
    </lineage>
</organism>
<evidence type="ECO:0000256" key="9">
    <source>
        <dbReference type="ARBA" id="ARBA00023027"/>
    </source>
</evidence>
<feature type="binding site" evidence="12 15">
    <location>
        <position position="129"/>
    </location>
    <ligand>
        <name>NAD(+)</name>
        <dbReference type="ChEBI" id="CHEBI:57540"/>
    </ligand>
</feature>
<evidence type="ECO:0000256" key="7">
    <source>
        <dbReference type="ARBA" id="ARBA00022833"/>
    </source>
</evidence>
<dbReference type="PANTHER" id="PTHR21256:SF2">
    <property type="entry name" value="HISTIDINE BIOSYNTHESIS TRIFUNCTIONAL PROTEIN"/>
    <property type="match status" value="1"/>
</dbReference>
<evidence type="ECO:0000256" key="1">
    <source>
        <dbReference type="ARBA" id="ARBA00003850"/>
    </source>
</evidence>
<dbReference type="PRINTS" id="PR00083">
    <property type="entry name" value="HOLDHDRGNASE"/>
</dbReference>
<evidence type="ECO:0000256" key="10">
    <source>
        <dbReference type="ARBA" id="ARBA00023102"/>
    </source>
</evidence>
<dbReference type="PANTHER" id="PTHR21256">
    <property type="entry name" value="HISTIDINOL DEHYDROGENASE HDH"/>
    <property type="match status" value="1"/>
</dbReference>
<evidence type="ECO:0000256" key="6">
    <source>
        <dbReference type="ARBA" id="ARBA00022723"/>
    </source>
</evidence>
<keyword evidence="5 12" id="KW-0028">Amino-acid biosynthesis</keyword>
<evidence type="ECO:0000256" key="16">
    <source>
        <dbReference type="PIRSR" id="PIRSR000099-3"/>
    </source>
</evidence>
<feature type="binding site" evidence="12 15">
    <location>
        <position position="193"/>
    </location>
    <ligand>
        <name>NAD(+)</name>
        <dbReference type="ChEBI" id="CHEBI:57540"/>
    </ligand>
</feature>
<feature type="binding site" evidence="12 17">
    <location>
        <position position="424"/>
    </location>
    <ligand>
        <name>Zn(2+)</name>
        <dbReference type="ChEBI" id="CHEBI:29105"/>
    </ligand>
</feature>
<evidence type="ECO:0000256" key="5">
    <source>
        <dbReference type="ARBA" id="ARBA00022605"/>
    </source>
</evidence>
<feature type="binding site" evidence="12 16">
    <location>
        <position position="267"/>
    </location>
    <ligand>
        <name>substrate</name>
    </ligand>
</feature>
<evidence type="ECO:0000313" key="19">
    <source>
        <dbReference type="EMBL" id="RRJ23331.1"/>
    </source>
</evidence>
<feature type="binding site" evidence="12 16">
    <location>
        <position position="365"/>
    </location>
    <ligand>
        <name>substrate</name>
    </ligand>
</feature>
<evidence type="ECO:0000256" key="13">
    <source>
        <dbReference type="PIRNR" id="PIRNR000099"/>
    </source>
</evidence>
<keyword evidence="6 12" id="KW-0479">Metal-binding</keyword>
<evidence type="ECO:0000256" key="2">
    <source>
        <dbReference type="ARBA" id="ARBA00004940"/>
    </source>
</evidence>
<feature type="active site" description="Proton acceptor" evidence="12 14">
    <location>
        <position position="331"/>
    </location>
</feature>
<dbReference type="Proteomes" id="UP000276260">
    <property type="component" value="Unassembled WGS sequence"/>
</dbReference>
<dbReference type="GO" id="GO:0051287">
    <property type="term" value="F:NAD binding"/>
    <property type="evidence" value="ECO:0007669"/>
    <property type="project" value="InterPro"/>
</dbReference>
<dbReference type="FunFam" id="1.20.5.1300:FF:000002">
    <property type="entry name" value="Histidinol dehydrogenase, chloroplastic"/>
    <property type="match status" value="1"/>
</dbReference>
<evidence type="ECO:0000256" key="17">
    <source>
        <dbReference type="PIRSR" id="PIRSR000099-4"/>
    </source>
</evidence>
<dbReference type="UniPathway" id="UPA00031">
    <property type="reaction ID" value="UER00014"/>
</dbReference>
<dbReference type="PROSITE" id="PS00611">
    <property type="entry name" value="HISOL_DEHYDROGENASE"/>
    <property type="match status" value="1"/>
</dbReference>
<comment type="cofactor">
    <cofactor evidence="12 17">
        <name>Zn(2+)</name>
        <dbReference type="ChEBI" id="CHEBI:29105"/>
    </cofactor>
    <text evidence="12 17">Binds 1 zinc ion per subunit.</text>
</comment>
<dbReference type="GO" id="GO:0004399">
    <property type="term" value="F:histidinol dehydrogenase activity"/>
    <property type="evidence" value="ECO:0007669"/>
    <property type="project" value="UniProtKB-UniRule"/>
</dbReference>
<evidence type="ECO:0000256" key="11">
    <source>
        <dbReference type="ARBA" id="ARBA00049489"/>
    </source>
</evidence>
<dbReference type="GO" id="GO:0005829">
    <property type="term" value="C:cytosol"/>
    <property type="evidence" value="ECO:0007669"/>
    <property type="project" value="TreeGrafter"/>
</dbReference>
<dbReference type="InterPro" id="IPR016161">
    <property type="entry name" value="Ald_DH/histidinol_DH"/>
</dbReference>